<dbReference type="Proteomes" id="UP000663882">
    <property type="component" value="Unassembled WGS sequence"/>
</dbReference>
<organism evidence="3 4">
    <name type="scientific">Rotaria sordida</name>
    <dbReference type="NCBI Taxonomy" id="392033"/>
    <lineage>
        <taxon>Eukaryota</taxon>
        <taxon>Metazoa</taxon>
        <taxon>Spiralia</taxon>
        <taxon>Gnathifera</taxon>
        <taxon>Rotifera</taxon>
        <taxon>Eurotatoria</taxon>
        <taxon>Bdelloidea</taxon>
        <taxon>Philodinida</taxon>
        <taxon>Philodinidae</taxon>
        <taxon>Rotaria</taxon>
    </lineage>
</organism>
<proteinExistence type="predicted"/>
<gene>
    <name evidence="3" type="ORF">RFH988_LOCUS8050</name>
</gene>
<keyword evidence="2" id="KW-0732">Signal</keyword>
<reference evidence="3" key="1">
    <citation type="submission" date="2021-02" db="EMBL/GenBank/DDBJ databases">
        <authorList>
            <person name="Nowell W R."/>
        </authorList>
    </citation>
    <scope>NUCLEOTIDE SEQUENCE</scope>
</reference>
<keyword evidence="1" id="KW-1133">Transmembrane helix</keyword>
<evidence type="ECO:0000256" key="1">
    <source>
        <dbReference type="SAM" id="Phobius"/>
    </source>
</evidence>
<evidence type="ECO:0000313" key="4">
    <source>
        <dbReference type="Proteomes" id="UP000663882"/>
    </source>
</evidence>
<feature type="transmembrane region" description="Helical" evidence="1">
    <location>
        <begin position="102"/>
        <end position="122"/>
    </location>
</feature>
<protein>
    <submittedName>
        <fullName evidence="3">Uncharacterized protein</fullName>
    </submittedName>
</protein>
<evidence type="ECO:0000313" key="3">
    <source>
        <dbReference type="EMBL" id="CAF0882622.1"/>
    </source>
</evidence>
<evidence type="ECO:0000256" key="2">
    <source>
        <dbReference type="SAM" id="SignalP"/>
    </source>
</evidence>
<comment type="caution">
    <text evidence="3">The sequence shown here is derived from an EMBL/GenBank/DDBJ whole genome shotgun (WGS) entry which is preliminary data.</text>
</comment>
<dbReference type="EMBL" id="CAJNOO010000265">
    <property type="protein sequence ID" value="CAF0882622.1"/>
    <property type="molecule type" value="Genomic_DNA"/>
</dbReference>
<dbReference type="OrthoDB" id="9984436at2759"/>
<feature type="signal peptide" evidence="2">
    <location>
        <begin position="1"/>
        <end position="20"/>
    </location>
</feature>
<keyword evidence="1" id="KW-0472">Membrane</keyword>
<feature type="chain" id="PRO_5032910075" evidence="2">
    <location>
        <begin position="21"/>
        <end position="235"/>
    </location>
</feature>
<sequence>MNFLVLSSLCLFVLIPVTHEINCISCTGWSNSGCNDPYNEATSGDLPVPGNTYCLKVVYPTYVERMAGGRACTSGSGVGSSVRYCCSDKDYCNRALSRTASMISIILLIMACLAVLMSYHALTDELQFVKNIAQFYIQASSKEYVLFDVSSFHVLIATAIRRSIAPLPYADVSPNVIRAIASYSDKQMPLVRNGQLIFDYGLTKTKHSTSISSSGYLSLNNRRFSLVDVSEHEIL</sequence>
<accession>A0A813YDP4</accession>
<dbReference type="AlphaFoldDB" id="A0A813YDP4"/>
<keyword evidence="1" id="KW-0812">Transmembrane</keyword>
<name>A0A813YDP4_9BILA</name>